<proteinExistence type="predicted"/>
<evidence type="ECO:0000256" key="3">
    <source>
        <dbReference type="SAM" id="MobiDB-lite"/>
    </source>
</evidence>
<dbReference type="Pfam" id="PF01075">
    <property type="entry name" value="Glyco_transf_9"/>
    <property type="match status" value="1"/>
</dbReference>
<protein>
    <submittedName>
        <fullName evidence="4">Glycosyl transferase</fullName>
    </submittedName>
</protein>
<dbReference type="AlphaFoldDB" id="A0A171AYH0"/>
<dbReference type="EMBL" id="BDCX01000001">
    <property type="protein sequence ID" value="GAT64458.1"/>
    <property type="molecule type" value="Genomic_DNA"/>
</dbReference>
<dbReference type="PANTHER" id="PTHR30160:SF1">
    <property type="entry name" value="LIPOPOLYSACCHARIDE 1,2-N-ACETYLGLUCOSAMINETRANSFERASE-RELATED"/>
    <property type="match status" value="1"/>
</dbReference>
<keyword evidence="5" id="KW-1185">Reference proteome</keyword>
<comment type="caution">
    <text evidence="4">The sequence shown here is derived from an EMBL/GenBank/DDBJ whole genome shotgun (WGS) entry which is preliminary data.</text>
</comment>
<organism evidence="4 5">
    <name type="scientific">Planomonospora sphaerica</name>
    <dbReference type="NCBI Taxonomy" id="161355"/>
    <lineage>
        <taxon>Bacteria</taxon>
        <taxon>Bacillati</taxon>
        <taxon>Actinomycetota</taxon>
        <taxon>Actinomycetes</taxon>
        <taxon>Streptosporangiales</taxon>
        <taxon>Streptosporangiaceae</taxon>
        <taxon>Planomonospora</taxon>
    </lineage>
</organism>
<dbReference type="STRING" id="161355.PS9374_00088"/>
<dbReference type="GO" id="GO:0009244">
    <property type="term" value="P:lipopolysaccharide core region biosynthetic process"/>
    <property type="evidence" value="ECO:0007669"/>
    <property type="project" value="TreeGrafter"/>
</dbReference>
<dbReference type="GO" id="GO:0005829">
    <property type="term" value="C:cytosol"/>
    <property type="evidence" value="ECO:0007669"/>
    <property type="project" value="TreeGrafter"/>
</dbReference>
<gene>
    <name evidence="4" type="ORF">PS9374_00088</name>
</gene>
<sequence length="365" mass="37275">MSGLGRAGTADRRNGRAGGDGDGRAGTAERGKGRTGGDGDDRPVLLVLRALGLGDLLTAVPALRALRRAFPGHRITLAAPAALAGLVPLIGAVDELCDVPGPDPVPERVPVEAPDVAVNLHGRGPQSTAALLRTGPGRLLAHAHPEIPGVEGPRWREEVHEVCRWCDLLGWYGLPADPADLLLADPASPPGPSGPAGPAPAGERTGPVLVHPGAAYPARRWPPERFARVAAGLRAAGHDVAVTGGAAELGLARRVAALAGLSADRVLAGRTGLPELAALVARARLVVCGDTGVAHLASAFATPSVVLFGPVPPALWGPPPGGPHTALWAGSRGDPHGERPDPGLLRIEVPRVLDAALDRLEVNVR</sequence>
<feature type="compositionally biased region" description="Pro residues" evidence="3">
    <location>
        <begin position="187"/>
        <end position="198"/>
    </location>
</feature>
<reference evidence="5" key="2">
    <citation type="submission" date="2016-04" db="EMBL/GenBank/DDBJ databases">
        <title>Planomonospora sphaerica JCM9374 whole genome shotgun sequence.</title>
        <authorList>
            <person name="Suzuki T."/>
            <person name="Dohra H."/>
            <person name="Kodani S."/>
        </authorList>
    </citation>
    <scope>NUCLEOTIDE SEQUENCE [LARGE SCALE GENOMIC DNA]</scope>
    <source>
        <strain evidence="5">JCM 9374</strain>
    </source>
</reference>
<dbReference type="CDD" id="cd03789">
    <property type="entry name" value="GT9_LPS_heptosyltransferase"/>
    <property type="match status" value="1"/>
</dbReference>
<dbReference type="Proteomes" id="UP000077701">
    <property type="component" value="Unassembled WGS sequence"/>
</dbReference>
<dbReference type="OrthoDB" id="9807356at2"/>
<evidence type="ECO:0000256" key="2">
    <source>
        <dbReference type="ARBA" id="ARBA00022679"/>
    </source>
</evidence>
<dbReference type="GO" id="GO:0008713">
    <property type="term" value="F:ADP-heptose-lipopolysaccharide heptosyltransferase activity"/>
    <property type="evidence" value="ECO:0007669"/>
    <property type="project" value="TreeGrafter"/>
</dbReference>
<keyword evidence="2 4" id="KW-0808">Transferase</keyword>
<dbReference type="SUPFAM" id="SSF53756">
    <property type="entry name" value="UDP-Glycosyltransferase/glycogen phosphorylase"/>
    <property type="match status" value="1"/>
</dbReference>
<feature type="region of interest" description="Disordered" evidence="3">
    <location>
        <begin position="185"/>
        <end position="205"/>
    </location>
</feature>
<dbReference type="InterPro" id="IPR002201">
    <property type="entry name" value="Glyco_trans_9"/>
</dbReference>
<feature type="compositionally biased region" description="Basic and acidic residues" evidence="3">
    <location>
        <begin position="9"/>
        <end position="39"/>
    </location>
</feature>
<dbReference type="PANTHER" id="PTHR30160">
    <property type="entry name" value="TETRAACYLDISACCHARIDE 4'-KINASE-RELATED"/>
    <property type="match status" value="1"/>
</dbReference>
<keyword evidence="1" id="KW-0328">Glycosyltransferase</keyword>
<name>A0A171AYH0_9ACTN</name>
<reference evidence="4 5" key="1">
    <citation type="journal article" date="2016" name="Genome Announc.">
        <title>Draft Genome Sequence of Planomonospora sphaerica JCM9374, a Rare Actinomycete.</title>
        <authorList>
            <person name="Dohra H."/>
            <person name="Suzuki T."/>
            <person name="Inoue Y."/>
            <person name="Kodani S."/>
        </authorList>
    </citation>
    <scope>NUCLEOTIDE SEQUENCE [LARGE SCALE GENOMIC DNA]</scope>
    <source>
        <strain evidence="4 5">JCM 9374</strain>
    </source>
</reference>
<evidence type="ECO:0000256" key="1">
    <source>
        <dbReference type="ARBA" id="ARBA00022676"/>
    </source>
</evidence>
<evidence type="ECO:0000313" key="4">
    <source>
        <dbReference type="EMBL" id="GAT64458.1"/>
    </source>
</evidence>
<accession>A0A171AYH0</accession>
<dbReference type="InterPro" id="IPR051199">
    <property type="entry name" value="LPS_LOS_Heptosyltrfase"/>
</dbReference>
<dbReference type="Gene3D" id="3.40.50.2000">
    <property type="entry name" value="Glycogen Phosphorylase B"/>
    <property type="match status" value="2"/>
</dbReference>
<dbReference type="RefSeq" id="WP_084007880.1">
    <property type="nucleotide sequence ID" value="NZ_BDCX01000001.1"/>
</dbReference>
<evidence type="ECO:0000313" key="5">
    <source>
        <dbReference type="Proteomes" id="UP000077701"/>
    </source>
</evidence>
<feature type="region of interest" description="Disordered" evidence="3">
    <location>
        <begin position="1"/>
        <end position="39"/>
    </location>
</feature>